<evidence type="ECO:0000256" key="1">
    <source>
        <dbReference type="ARBA" id="ARBA00002668"/>
    </source>
</evidence>
<dbReference type="PANTHER" id="PTHR31060:SF7">
    <property type="entry name" value="OS06G0129200 PROTEIN"/>
    <property type="match status" value="1"/>
</dbReference>
<dbReference type="EMBL" id="JBDFQZ010000013">
    <property type="protein sequence ID" value="KAK9668437.1"/>
    <property type="molecule type" value="Genomic_DNA"/>
</dbReference>
<sequence>MPILSPPCSSSKLVFLSALRFAFSISAPTPPFGDEIRSSAQQQIEFMLLHDDDTRLLTADDHVISQIKSGLSLMFSMLHSHLYHLLTPSDIVLENSENAMLLHLTSFEWLCNVLPKMNLMREFVFKWGDISGTIITVVEHQTALWRLKLKLIEITARVLDAVGYGTVIVPSNTKVQLLNTWLPYIQKTKPVFDDETTCRMDDDLCQTLQGAIVSTIVTLPSNDQAHILAAWMESQHLGFPDLTEAFEIWCYRTKSSKRRLVESVCNGSLSSDLSA</sequence>
<dbReference type="Proteomes" id="UP001443914">
    <property type="component" value="Unassembled WGS sequence"/>
</dbReference>
<proteinExistence type="predicted"/>
<reference evidence="5" key="1">
    <citation type="submission" date="2024-03" db="EMBL/GenBank/DDBJ databases">
        <title>WGS assembly of Saponaria officinalis var. Norfolk2.</title>
        <authorList>
            <person name="Jenkins J."/>
            <person name="Shu S."/>
            <person name="Grimwood J."/>
            <person name="Barry K."/>
            <person name="Goodstein D."/>
            <person name="Schmutz J."/>
            <person name="Leebens-Mack J."/>
            <person name="Osbourn A."/>
        </authorList>
    </citation>
    <scope>NUCLEOTIDE SEQUENCE [LARGE SCALE GENOMIC DNA]</scope>
    <source>
        <strain evidence="5">JIC</strain>
    </source>
</reference>
<feature type="domain" description="At3g05675-like ankyrin-like" evidence="4">
    <location>
        <begin position="105"/>
        <end position="253"/>
    </location>
</feature>
<evidence type="ECO:0000256" key="3">
    <source>
        <dbReference type="ARBA" id="ARBA00022786"/>
    </source>
</evidence>
<keyword evidence="6" id="KW-1185">Reference proteome</keyword>
<comment type="pathway">
    <text evidence="2">Protein modification; protein ubiquitination.</text>
</comment>
<comment type="caution">
    <text evidence="5">The sequence shown here is derived from an EMBL/GenBank/DDBJ whole genome shotgun (WGS) entry which is preliminary data.</text>
</comment>
<dbReference type="Pfam" id="PF25553">
    <property type="entry name" value="BTB-POZ_ANK-like"/>
    <property type="match status" value="1"/>
</dbReference>
<organism evidence="5 6">
    <name type="scientific">Saponaria officinalis</name>
    <name type="common">Common soapwort</name>
    <name type="synonym">Lychnis saponaria</name>
    <dbReference type="NCBI Taxonomy" id="3572"/>
    <lineage>
        <taxon>Eukaryota</taxon>
        <taxon>Viridiplantae</taxon>
        <taxon>Streptophyta</taxon>
        <taxon>Embryophyta</taxon>
        <taxon>Tracheophyta</taxon>
        <taxon>Spermatophyta</taxon>
        <taxon>Magnoliopsida</taxon>
        <taxon>eudicotyledons</taxon>
        <taxon>Gunneridae</taxon>
        <taxon>Pentapetalae</taxon>
        <taxon>Caryophyllales</taxon>
        <taxon>Caryophyllaceae</taxon>
        <taxon>Caryophylleae</taxon>
        <taxon>Saponaria</taxon>
    </lineage>
</organism>
<evidence type="ECO:0000313" key="6">
    <source>
        <dbReference type="Proteomes" id="UP001443914"/>
    </source>
</evidence>
<evidence type="ECO:0000256" key="2">
    <source>
        <dbReference type="ARBA" id="ARBA00004906"/>
    </source>
</evidence>
<dbReference type="PANTHER" id="PTHR31060">
    <property type="entry name" value="OSJNBA0011J08.25 PROTEIN-RELATED"/>
    <property type="match status" value="1"/>
</dbReference>
<dbReference type="AlphaFoldDB" id="A0AAW1GX95"/>
<evidence type="ECO:0000313" key="5">
    <source>
        <dbReference type="EMBL" id="KAK9668437.1"/>
    </source>
</evidence>
<protein>
    <recommendedName>
        <fullName evidence="4">At3g05675-like ankyrin-like domain-containing protein</fullName>
    </recommendedName>
</protein>
<comment type="function">
    <text evidence="1">May act as a substrate-specific adapter of an E3 ubiquitin-protein ligase complex (CUL3-RBX1-BTB) which mediates the ubiquitination and subsequent proteasomal degradation of target proteins.</text>
</comment>
<dbReference type="InterPro" id="IPR038920">
    <property type="entry name" value="At3g05675-like"/>
</dbReference>
<name>A0AAW1GX95_SAPOF</name>
<keyword evidence="3" id="KW-0833">Ubl conjugation pathway</keyword>
<evidence type="ECO:0000259" key="4">
    <source>
        <dbReference type="Pfam" id="PF25553"/>
    </source>
</evidence>
<accession>A0AAW1GX95</accession>
<gene>
    <name evidence="5" type="ORF">RND81_13G060600</name>
</gene>
<dbReference type="InterPro" id="IPR058039">
    <property type="entry name" value="At3g05675-like_ankyrin"/>
</dbReference>